<dbReference type="Pfam" id="PF20700">
    <property type="entry name" value="Mutator"/>
    <property type="match status" value="1"/>
</dbReference>
<proteinExistence type="predicted"/>
<feature type="region of interest" description="Disordered" evidence="1">
    <location>
        <begin position="20"/>
        <end position="42"/>
    </location>
</feature>
<sequence length="250" mass="27803">MTEELVKALELIPSTISSVAGSSTSNNEMFNTSGTSTDTSKPLTDVQVVSPSNQTFNPSSKPLCPYSEATNICDFKCLYFHGNICDLCSCAALHQKFRKQHTNTDIQSILKVITESMERAVVCIIQNASIYSLLGIVLLISKFSNKIIDVIVKSSICKACQYLATKNPIEAESLSEDHKNECTTNHEGSNGKMEVDSVSEIFKRSEERYGLKYVKYIVQTARNYVDTVDNARILRAKNLQKLTLKRPKPT</sequence>
<evidence type="ECO:0000313" key="3">
    <source>
        <dbReference type="Proteomes" id="UP000694924"/>
    </source>
</evidence>
<protein>
    <submittedName>
        <fullName evidence="4">Uncharacterized protein LOC107063850</fullName>
    </submittedName>
</protein>
<dbReference type="InterPro" id="IPR049012">
    <property type="entry name" value="Mutator_transp_dom"/>
</dbReference>
<gene>
    <name evidence="4" type="primary">LOC107063850</name>
</gene>
<evidence type="ECO:0000256" key="1">
    <source>
        <dbReference type="SAM" id="MobiDB-lite"/>
    </source>
</evidence>
<organism evidence="3 4">
    <name type="scientific">Polistes dominula</name>
    <name type="common">European paper wasp</name>
    <name type="synonym">Vespa dominula</name>
    <dbReference type="NCBI Taxonomy" id="743375"/>
    <lineage>
        <taxon>Eukaryota</taxon>
        <taxon>Metazoa</taxon>
        <taxon>Ecdysozoa</taxon>
        <taxon>Arthropoda</taxon>
        <taxon>Hexapoda</taxon>
        <taxon>Insecta</taxon>
        <taxon>Pterygota</taxon>
        <taxon>Neoptera</taxon>
        <taxon>Endopterygota</taxon>
        <taxon>Hymenoptera</taxon>
        <taxon>Apocrita</taxon>
        <taxon>Aculeata</taxon>
        <taxon>Vespoidea</taxon>
        <taxon>Vespidae</taxon>
        <taxon>Polistinae</taxon>
        <taxon>Polistini</taxon>
        <taxon>Polistes</taxon>
    </lineage>
</organism>
<evidence type="ECO:0000313" key="4">
    <source>
        <dbReference type="RefSeq" id="XP_015171456.1"/>
    </source>
</evidence>
<reference evidence="4" key="1">
    <citation type="submission" date="2025-08" db="UniProtKB">
        <authorList>
            <consortium name="RefSeq"/>
        </authorList>
    </citation>
    <scope>IDENTIFICATION</scope>
    <source>
        <tissue evidence="4">Whole body</tissue>
    </source>
</reference>
<accession>A0ABM1HU19</accession>
<dbReference type="RefSeq" id="XP_015171456.1">
    <property type="nucleotide sequence ID" value="XM_015315970.1"/>
</dbReference>
<feature type="domain" description="Mutator-like transposase" evidence="2">
    <location>
        <begin position="132"/>
        <end position="216"/>
    </location>
</feature>
<dbReference type="GeneID" id="107063850"/>
<dbReference type="Proteomes" id="UP000694924">
    <property type="component" value="Unplaced"/>
</dbReference>
<keyword evidence="3" id="KW-1185">Reference proteome</keyword>
<feature type="compositionally biased region" description="Polar residues" evidence="1">
    <location>
        <begin position="26"/>
        <end position="42"/>
    </location>
</feature>
<evidence type="ECO:0000259" key="2">
    <source>
        <dbReference type="Pfam" id="PF20700"/>
    </source>
</evidence>
<name>A0ABM1HU19_POLDO</name>